<sequence length="267" mass="29725">MKSFPIAAIGRALVAFAAWAMLAAVLHAGVAHAVQASDSDALSLIITYQTAPANRPALRRELQQSTARELARWKHDGRIRQYSLLFNRYADSDNWDALAVLTFATPDDLYRWRTIEQARPAALSGKALAVTASIHTTPVDMKRTVARDAQSPNAVYVVIPYKTLVPEDEYEKYADGYVLPQFNGWMDEGVLSGYALYTSQFPAGRPWNAMVVLQYRNETALSAREAVVARVRERLKSNPEWKAISDSKTNVRTEEQVVIADPVAVDQ</sequence>
<comment type="caution">
    <text evidence="2">The sequence shown here is derived from an EMBL/GenBank/DDBJ whole genome shotgun (WGS) entry which is preliminary data.</text>
</comment>
<organism evidence="2 3">
    <name type="scientific">Paraburkholderia ginsengiterrae</name>
    <dbReference type="NCBI Taxonomy" id="1462993"/>
    <lineage>
        <taxon>Bacteria</taxon>
        <taxon>Pseudomonadati</taxon>
        <taxon>Pseudomonadota</taxon>
        <taxon>Betaproteobacteria</taxon>
        <taxon>Burkholderiales</taxon>
        <taxon>Burkholderiaceae</taxon>
        <taxon>Paraburkholderia</taxon>
    </lineage>
</organism>
<feature type="signal peptide" evidence="1">
    <location>
        <begin position="1"/>
        <end position="33"/>
    </location>
</feature>
<proteinExistence type="predicted"/>
<feature type="chain" id="PRO_5008393661" description="NIPSNAP family containing protein" evidence="1">
    <location>
        <begin position="34"/>
        <end position="267"/>
    </location>
</feature>
<accession>A0A1A9N6Y1</accession>
<gene>
    <name evidence="2" type="ORF">A6V37_26250</name>
</gene>
<dbReference type="RefSeq" id="WP_064286212.1">
    <property type="nucleotide sequence ID" value="NZ_LXKA01000243.1"/>
</dbReference>
<dbReference type="EMBL" id="LXKA01000243">
    <property type="protein sequence ID" value="OAJ59958.1"/>
    <property type="molecule type" value="Genomic_DNA"/>
</dbReference>
<evidence type="ECO:0000313" key="3">
    <source>
        <dbReference type="Proteomes" id="UP000078116"/>
    </source>
</evidence>
<evidence type="ECO:0000256" key="1">
    <source>
        <dbReference type="SAM" id="SignalP"/>
    </source>
</evidence>
<evidence type="ECO:0008006" key="4">
    <source>
        <dbReference type="Google" id="ProtNLM"/>
    </source>
</evidence>
<dbReference type="Proteomes" id="UP000078116">
    <property type="component" value="Unassembled WGS sequence"/>
</dbReference>
<evidence type="ECO:0000313" key="2">
    <source>
        <dbReference type="EMBL" id="OAJ59958.1"/>
    </source>
</evidence>
<keyword evidence="1" id="KW-0732">Signal</keyword>
<protein>
    <recommendedName>
        <fullName evidence="4">NIPSNAP family containing protein</fullName>
    </recommendedName>
</protein>
<dbReference type="STRING" id="1462993.A6V36_14865"/>
<reference evidence="2 3" key="1">
    <citation type="submission" date="2016-04" db="EMBL/GenBank/DDBJ databases">
        <title>Reclassification of Paraburkholderia panaciterrae (Farh et al. 2015) Dobritsa &amp; Samadpour 2016 as a later homotypic synonym of Paraburkholderia ginsengiterrae (Farh et al. 2015) Dobritsa &amp; Samadpour 2016.</title>
        <authorList>
            <person name="Dobritsa A.P."/>
            <person name="Kutumbaka K."/>
            <person name="Samadpour M."/>
        </authorList>
    </citation>
    <scope>NUCLEOTIDE SEQUENCE [LARGE SCALE GENOMIC DNA]</scope>
    <source>
        <strain evidence="2 3">DCY85</strain>
    </source>
</reference>
<dbReference type="AlphaFoldDB" id="A0A1A9N6Y1"/>
<name>A0A1A9N6Y1_9BURK</name>